<sequence length="1143" mass="128832">MDYFERLEKETINLYKIAEEARSKGFDAELHTETPLAKDLAERVEGLVGPKRIAKRIKELEVDEDGNKTQREKVAFTIAAEIASQSPDDMSDDLKIEFNEDKSDINIKEFLAQKGLRAGLAILTEGVVAAPLEGIAGVKIKDNSDGTKYLAVYFAGPIRSAGGTAAALAVLLGDKIKEATGLSNYKPTEEEVERYVEEVELYESEVTNLQYSPKPEEVRLAAQNIPVEVTGEPTEKVEVSHRDLPRVETNSIRGGALLAMVEGVIQKSAKISKYTKTLELDGWQWVEGYSKDKDKKKSEEENSKTSKNKENGENNFNVAEIEVKKEQPKYIQDIIGGRPVLGHPSENGAFRLRYGRSRNTGLAAMGVHPATMELLQFLAIGTQLKIEYPGKGNCVVPVDSIEGPIVKLRNGDIIQLTSRKEAIKYRNQVVEIIFLGDMLVAYGEFLRNNQKLLPASWTEEWWIETILRSEIYQEEEKNDANNRIDINDLSKKLIKNEISAKESFEISKKYKVPLNPKYTYFFGDISVDDLNILINWILKNKGKYIEDNEFILEVSPEKRIFEILGVEHKVEDNKIIINNDNGYTLVNLFKKELSSEKSKFTDTIEAINSISDVKIMNKAPSYIGSRVGRPEKSKERLMKPAPHVLFPIDTKGGTRRFIDEAAKQREVRVEFSRKKCPECLTKTNNSLCPKCGAETFPGNPSKKNIGLTRKLLKAKENVDVRKSEEVKGVKGMISESKLPEPLEKGLLRAKNDVHTFKDGTIRHDSTNLPLTHFIPSEIGVTVEKLKKMDYEKDCYGKDIENENQIVELRVQDVVVSKDCGEFLVRVSKFIDDLLERFYKMDKFYNVKTKEDLIGHLIVGLAPHTSAGVLGRIVGYTDAHACYAHPYFHSAKRRNCDSDEDSVMLLLDSLINFSKSYLPSTRGGSMDAPLVLSSRIDPEEIDDESHNIDIMPKLPLEFFEKTYEELKPGEALDYIDNISKHLGSEKQYKDLMFSHHTSSIHAGPNTCLYLTLGSMKDKVDEQVRIGELIRAVDQRDVVEGVLSSHFLPDIMGNVRTFSKQKVRCTKCNEKYRRVPLSGKCKCGGNLTLTVSKGGVSKYLPIAEDLVSKYPIDPYLVQRLEIQKFGIGSLFESDKSKQSSLDVFL</sequence>
<protein>
    <recommendedName>
        <fullName evidence="14">DNA polymerase II large subunit</fullName>
        <shortName evidence="14">Pol II</shortName>
        <ecNumber evidence="14">2.7.7.7</ecNumber>
    </recommendedName>
    <alternativeName>
        <fullName evidence="14">Exodeoxyribonuclease large subunit</fullName>
        <ecNumber evidence="14">3.1.11.1</ecNumber>
    </alternativeName>
</protein>
<proteinExistence type="inferred from homology"/>
<evidence type="ECO:0000313" key="20">
    <source>
        <dbReference type="EMBL" id="KZX15298.1"/>
    </source>
</evidence>
<keyword evidence="5 14" id="KW-0235">DNA replication</keyword>
<feature type="domain" description="DNA polymerase-epsilon zinc finger" evidence="17">
    <location>
        <begin position="1059"/>
        <end position="1102"/>
    </location>
</feature>
<keyword evidence="9 14" id="KW-0239">DNA-directed DNA polymerase</keyword>
<evidence type="ECO:0000256" key="15">
    <source>
        <dbReference type="SAM" id="MobiDB-lite"/>
    </source>
</evidence>
<feature type="region of interest" description="Disordered" evidence="15">
    <location>
        <begin position="291"/>
        <end position="316"/>
    </location>
</feature>
<evidence type="ECO:0000256" key="8">
    <source>
        <dbReference type="ARBA" id="ARBA00022839"/>
    </source>
</evidence>
<comment type="function">
    <text evidence="12 14">Possesses two activities: a DNA synthesis (polymerase) and an exonucleolytic activity that degrades single-stranded DNA in the 3'- to 5'-direction. Has a template-primer preference which is characteristic of a replicative DNA polymerase.</text>
</comment>
<gene>
    <name evidence="14" type="primary">polC</name>
    <name evidence="20" type="ORF">MBCUR_02950</name>
</gene>
<evidence type="ECO:0000256" key="1">
    <source>
        <dbReference type="ARBA" id="ARBA00011053"/>
    </source>
</evidence>
<dbReference type="NCBIfam" id="NF003103">
    <property type="entry name" value="PRK04023.1"/>
    <property type="match status" value="1"/>
</dbReference>
<dbReference type="Pfam" id="PF22912">
    <property type="entry name" value="zf-DPOE"/>
    <property type="match status" value="1"/>
</dbReference>
<dbReference type="InterPro" id="IPR056171">
    <property type="entry name" value="PolC_DP2_central_dom"/>
</dbReference>
<evidence type="ECO:0000256" key="14">
    <source>
        <dbReference type="HAMAP-Rule" id="MF_00324"/>
    </source>
</evidence>
<dbReference type="InterPro" id="IPR004475">
    <property type="entry name" value="PolC_DP2"/>
</dbReference>
<evidence type="ECO:0000256" key="11">
    <source>
        <dbReference type="ARBA" id="ARBA00023268"/>
    </source>
</evidence>
<comment type="subunit">
    <text evidence="2 14">Heterodimer of a large subunit and a small subunit.</text>
</comment>
<evidence type="ECO:0000256" key="2">
    <source>
        <dbReference type="ARBA" id="ARBA00011315"/>
    </source>
</evidence>
<keyword evidence="10 14" id="KW-0238">DNA-binding</keyword>
<keyword evidence="11 14" id="KW-0511">Multifunctional enzyme</keyword>
<dbReference type="AlphaFoldDB" id="A0A166D7X5"/>
<dbReference type="GO" id="GO:0003887">
    <property type="term" value="F:DNA-directed DNA polymerase activity"/>
    <property type="evidence" value="ECO:0007669"/>
    <property type="project" value="UniProtKB-UniRule"/>
</dbReference>
<organism evidence="20 21">
    <name type="scientific">Methanobrevibacter curvatus</name>
    <dbReference type="NCBI Taxonomy" id="49547"/>
    <lineage>
        <taxon>Archaea</taxon>
        <taxon>Methanobacteriati</taxon>
        <taxon>Methanobacteriota</taxon>
        <taxon>Methanomada group</taxon>
        <taxon>Methanobacteria</taxon>
        <taxon>Methanobacteriales</taxon>
        <taxon>Methanobacteriaceae</taxon>
        <taxon>Methanobrevibacter</taxon>
    </lineage>
</organism>
<evidence type="ECO:0000259" key="17">
    <source>
        <dbReference type="Pfam" id="PF22912"/>
    </source>
</evidence>
<evidence type="ECO:0000256" key="9">
    <source>
        <dbReference type="ARBA" id="ARBA00022932"/>
    </source>
</evidence>
<feature type="domain" description="DNA polymerase II large subunit DP2 N-terminal" evidence="16">
    <location>
        <begin position="2"/>
        <end position="290"/>
    </location>
</feature>
<dbReference type="OrthoDB" id="7529at2157"/>
<dbReference type="GO" id="GO:0003677">
    <property type="term" value="F:DNA binding"/>
    <property type="evidence" value="ECO:0007669"/>
    <property type="project" value="UniProtKB-UniRule"/>
</dbReference>
<dbReference type="Pfam" id="PF24846">
    <property type="entry name" value="PolC_DP2_cat"/>
    <property type="match status" value="1"/>
</dbReference>
<dbReference type="PIRSF" id="PIRSF016275">
    <property type="entry name" value="PolC_DP2"/>
    <property type="match status" value="1"/>
</dbReference>
<name>A0A166D7X5_9EURY</name>
<dbReference type="Pfam" id="PF24844">
    <property type="entry name" value="PolC_DP2_central"/>
    <property type="match status" value="1"/>
</dbReference>
<dbReference type="Proteomes" id="UP000077245">
    <property type="component" value="Unassembled WGS sequence"/>
</dbReference>
<evidence type="ECO:0000256" key="12">
    <source>
        <dbReference type="ARBA" id="ARBA00025068"/>
    </source>
</evidence>
<dbReference type="InterPro" id="IPR056172">
    <property type="entry name" value="PolC_DP2_cat_dom"/>
</dbReference>
<evidence type="ECO:0000256" key="10">
    <source>
        <dbReference type="ARBA" id="ARBA00023125"/>
    </source>
</evidence>
<accession>A0A166D7X5</accession>
<comment type="caution">
    <text evidence="20">The sequence shown here is derived from an EMBL/GenBank/DDBJ whole genome shotgun (WGS) entry which is preliminary data.</text>
</comment>
<dbReference type="Pfam" id="PF03833">
    <property type="entry name" value="PolC_DP2_N"/>
    <property type="match status" value="1"/>
</dbReference>
<evidence type="ECO:0000256" key="6">
    <source>
        <dbReference type="ARBA" id="ARBA00022722"/>
    </source>
</evidence>
<dbReference type="STRING" id="49547.MBCUR_02950"/>
<comment type="similarity">
    <text evidence="1 14">Belongs to the archaeal DNA polymerase II family.</text>
</comment>
<keyword evidence="3 14" id="KW-0808">Transferase</keyword>
<dbReference type="PATRIC" id="fig|49547.3.peg.310"/>
<dbReference type="EC" id="3.1.11.1" evidence="14"/>
<comment type="catalytic activity">
    <reaction evidence="14">
        <text>Exonucleolytic cleavage in the 3'- to 5'-direction to yield nucleoside 5'-phosphates.</text>
        <dbReference type="EC" id="3.1.11.1"/>
    </reaction>
</comment>
<evidence type="ECO:0000259" key="16">
    <source>
        <dbReference type="Pfam" id="PF03833"/>
    </source>
</evidence>
<evidence type="ECO:0000259" key="18">
    <source>
        <dbReference type="Pfam" id="PF24844"/>
    </source>
</evidence>
<evidence type="ECO:0000256" key="5">
    <source>
        <dbReference type="ARBA" id="ARBA00022705"/>
    </source>
</evidence>
<dbReference type="RefSeq" id="WP_067089305.1">
    <property type="nucleotide sequence ID" value="NZ_LWMV01000042.1"/>
</dbReference>
<dbReference type="GO" id="GO:0006308">
    <property type="term" value="P:DNA catabolic process"/>
    <property type="evidence" value="ECO:0007669"/>
    <property type="project" value="UniProtKB-UniRule"/>
</dbReference>
<evidence type="ECO:0000259" key="19">
    <source>
        <dbReference type="Pfam" id="PF24846"/>
    </source>
</evidence>
<evidence type="ECO:0000256" key="13">
    <source>
        <dbReference type="ARBA" id="ARBA00049244"/>
    </source>
</evidence>
<dbReference type="InterPro" id="IPR016033">
    <property type="entry name" value="PolC_DP2_N"/>
</dbReference>
<dbReference type="PANTHER" id="PTHR42210">
    <property type="entry name" value="DNA POLYMERASE II LARGE SUBUNIT"/>
    <property type="match status" value="1"/>
</dbReference>
<keyword evidence="7 14" id="KW-0378">Hydrolase</keyword>
<evidence type="ECO:0000313" key="21">
    <source>
        <dbReference type="Proteomes" id="UP000077245"/>
    </source>
</evidence>
<feature type="domain" description="DNA polymerase II large subunit DP2 catalytic" evidence="19">
    <location>
        <begin position="720"/>
        <end position="1017"/>
    </location>
</feature>
<dbReference type="InterPro" id="IPR054475">
    <property type="entry name" value="Znf-DPOE"/>
</dbReference>
<evidence type="ECO:0000256" key="3">
    <source>
        <dbReference type="ARBA" id="ARBA00022679"/>
    </source>
</evidence>
<dbReference type="EC" id="2.7.7.7" evidence="14"/>
<feature type="domain" description="DNA polymerase II large subunit DP2 central" evidence="18">
    <location>
        <begin position="321"/>
        <end position="700"/>
    </location>
</feature>
<keyword evidence="6 14" id="KW-0540">Nuclease</keyword>
<dbReference type="GO" id="GO:0008310">
    <property type="term" value="F:single-stranded DNA 3'-5' DNA exonuclease activity"/>
    <property type="evidence" value="ECO:0007669"/>
    <property type="project" value="UniProtKB-EC"/>
</dbReference>
<keyword evidence="4 14" id="KW-0548">Nucleotidyltransferase</keyword>
<dbReference type="GO" id="GO:0006261">
    <property type="term" value="P:DNA-templated DNA replication"/>
    <property type="evidence" value="ECO:0007669"/>
    <property type="project" value="UniProtKB-UniRule"/>
</dbReference>
<keyword evidence="8 14" id="KW-0269">Exonuclease</keyword>
<comment type="catalytic activity">
    <reaction evidence="13 14">
        <text>DNA(n) + a 2'-deoxyribonucleoside 5'-triphosphate = DNA(n+1) + diphosphate</text>
        <dbReference type="Rhea" id="RHEA:22508"/>
        <dbReference type="Rhea" id="RHEA-COMP:17339"/>
        <dbReference type="Rhea" id="RHEA-COMP:17340"/>
        <dbReference type="ChEBI" id="CHEBI:33019"/>
        <dbReference type="ChEBI" id="CHEBI:61560"/>
        <dbReference type="ChEBI" id="CHEBI:173112"/>
        <dbReference type="EC" id="2.7.7.7"/>
    </reaction>
</comment>
<keyword evidence="21" id="KW-1185">Reference proteome</keyword>
<feature type="compositionally biased region" description="Basic and acidic residues" evidence="15">
    <location>
        <begin position="291"/>
        <end position="312"/>
    </location>
</feature>
<dbReference type="EMBL" id="LWMV01000042">
    <property type="protein sequence ID" value="KZX15298.1"/>
    <property type="molecule type" value="Genomic_DNA"/>
</dbReference>
<dbReference type="PANTHER" id="PTHR42210:SF1">
    <property type="entry name" value="DNA POLYMERASE II LARGE SUBUNIT"/>
    <property type="match status" value="1"/>
</dbReference>
<reference evidence="20 21" key="1">
    <citation type="submission" date="2016-04" db="EMBL/GenBank/DDBJ databases">
        <title>Genome sequence of Methanobrevibacter curvatus DSM 11111.</title>
        <authorList>
            <person name="Poehlein A."/>
            <person name="Seedorf H."/>
            <person name="Daniel R."/>
        </authorList>
    </citation>
    <scope>NUCLEOTIDE SEQUENCE [LARGE SCALE GENOMIC DNA]</scope>
    <source>
        <strain evidence="20 21">DSM 11111</strain>
    </source>
</reference>
<dbReference type="NCBIfam" id="TIGR00354">
    <property type="entry name" value="polC"/>
    <property type="match status" value="1"/>
</dbReference>
<evidence type="ECO:0000256" key="4">
    <source>
        <dbReference type="ARBA" id="ARBA00022695"/>
    </source>
</evidence>
<dbReference type="HAMAP" id="MF_00324">
    <property type="entry name" value="DNApol_II_L_arch"/>
    <property type="match status" value="1"/>
</dbReference>
<evidence type="ECO:0000256" key="7">
    <source>
        <dbReference type="ARBA" id="ARBA00022801"/>
    </source>
</evidence>